<organism evidence="1 2">
    <name type="scientific">Pseudomonas prosekii</name>
    <dbReference type="NCBI Taxonomy" id="1148509"/>
    <lineage>
        <taxon>Bacteria</taxon>
        <taxon>Pseudomonadati</taxon>
        <taxon>Pseudomonadota</taxon>
        <taxon>Gammaproteobacteria</taxon>
        <taxon>Pseudomonadales</taxon>
        <taxon>Pseudomonadaceae</taxon>
        <taxon>Pseudomonas</taxon>
    </lineage>
</organism>
<dbReference type="AlphaFoldDB" id="A0A2U2D342"/>
<proteinExistence type="predicted"/>
<gene>
    <name evidence="1" type="ORF">C9I49_22185</name>
</gene>
<dbReference type="Proteomes" id="UP000245056">
    <property type="component" value="Unassembled WGS sequence"/>
</dbReference>
<evidence type="ECO:0000313" key="1">
    <source>
        <dbReference type="EMBL" id="PWE41111.1"/>
    </source>
</evidence>
<protein>
    <submittedName>
        <fullName evidence="1">Uncharacterized protein</fullName>
    </submittedName>
</protein>
<dbReference type="EMBL" id="QFAW01000037">
    <property type="protein sequence ID" value="PWE41111.1"/>
    <property type="molecule type" value="Genomic_DNA"/>
</dbReference>
<comment type="caution">
    <text evidence="1">The sequence shown here is derived from an EMBL/GenBank/DDBJ whole genome shotgun (WGS) entry which is preliminary data.</text>
</comment>
<accession>A0A2U2D342</accession>
<name>A0A2U2D342_9PSED</name>
<reference evidence="1 2" key="1">
    <citation type="submission" date="2018-05" db="EMBL/GenBank/DDBJ databases">
        <title>Genome sequences of two Antarctic strains of Pseudomonas prosekii: insights into adaptation to extreme conditions.</title>
        <authorList>
            <person name="Snopkova K."/>
            <person name="Dufkova K."/>
            <person name="Cejkova D."/>
            <person name="Sedlacek I."/>
            <person name="Smajs D."/>
        </authorList>
    </citation>
    <scope>NUCLEOTIDE SEQUENCE [LARGE SCALE GENOMIC DNA]</scope>
    <source>
        <strain evidence="1 2">P2673</strain>
    </source>
</reference>
<sequence length="66" mass="7064">MQHTNSAQTLNIPTGSLKIGYAGVSTEDQTLDVATCIHKHSDLQSARFSTGINCVYPAPRTGINCE</sequence>
<dbReference type="OrthoDB" id="9797501at2"/>
<evidence type="ECO:0000313" key="2">
    <source>
        <dbReference type="Proteomes" id="UP000245056"/>
    </source>
</evidence>